<dbReference type="Proteomes" id="UP001214628">
    <property type="component" value="Chromosome 1"/>
</dbReference>
<feature type="compositionally biased region" description="Polar residues" evidence="1">
    <location>
        <begin position="14"/>
        <end position="26"/>
    </location>
</feature>
<evidence type="ECO:0000256" key="1">
    <source>
        <dbReference type="SAM" id="MobiDB-lite"/>
    </source>
</evidence>
<dbReference type="CDD" id="cd00201">
    <property type="entry name" value="WW"/>
    <property type="match status" value="1"/>
</dbReference>
<sequence length="231" mass="23883">MSKADAPPAYGADSASNQGPASSKGQGSERALPDGWVKQFDTNYNQYFYVDTRSNPPRSTWVHPDDEQGRYSAPSGAPPGQQSSRYGSGSGPGPQASYQPQQQGYMPQQQGYMPQQQGYMAQCYYPQQQYAQPVMVQQPYSSGMGMGSGRFGGLSSGLGGLGGGRMGGGLGAGLLGGGAGLLGGFALAEGMEHMEHDAYDQGYMQGDMNGDMGGGDMGGGDMGGGDMGGDF</sequence>
<evidence type="ECO:0000313" key="3">
    <source>
        <dbReference type="EMBL" id="WFD42109.1"/>
    </source>
</evidence>
<dbReference type="SUPFAM" id="SSF51045">
    <property type="entry name" value="WW domain"/>
    <property type="match status" value="1"/>
</dbReference>
<evidence type="ECO:0000313" key="4">
    <source>
        <dbReference type="Proteomes" id="UP001214628"/>
    </source>
</evidence>
<feature type="domain" description="WW" evidence="2">
    <location>
        <begin position="31"/>
        <end position="66"/>
    </location>
</feature>
<proteinExistence type="predicted"/>
<accession>A0AAF0F8P7</accession>
<feature type="compositionally biased region" description="Polar residues" evidence="1">
    <location>
        <begin position="49"/>
        <end position="58"/>
    </location>
</feature>
<feature type="region of interest" description="Disordered" evidence="1">
    <location>
        <begin position="1"/>
        <end position="37"/>
    </location>
</feature>
<dbReference type="InterPro" id="IPR036020">
    <property type="entry name" value="WW_dom_sf"/>
</dbReference>
<dbReference type="InterPro" id="IPR001202">
    <property type="entry name" value="WW_dom"/>
</dbReference>
<evidence type="ECO:0000259" key="2">
    <source>
        <dbReference type="SMART" id="SM00456"/>
    </source>
</evidence>
<gene>
    <name evidence="3" type="ORF">MPSI1_000747</name>
</gene>
<dbReference type="EMBL" id="CP118375">
    <property type="protein sequence ID" value="WFD42109.1"/>
    <property type="molecule type" value="Genomic_DNA"/>
</dbReference>
<feature type="compositionally biased region" description="Low complexity" evidence="1">
    <location>
        <begin position="78"/>
        <end position="110"/>
    </location>
</feature>
<dbReference type="Gene3D" id="2.20.70.10">
    <property type="match status" value="1"/>
</dbReference>
<organism evidence="3 4">
    <name type="scientific">Malassezia psittaci</name>
    <dbReference type="NCBI Taxonomy" id="1821823"/>
    <lineage>
        <taxon>Eukaryota</taxon>
        <taxon>Fungi</taxon>
        <taxon>Dikarya</taxon>
        <taxon>Basidiomycota</taxon>
        <taxon>Ustilaginomycotina</taxon>
        <taxon>Malasseziomycetes</taxon>
        <taxon>Malasseziales</taxon>
        <taxon>Malasseziaceae</taxon>
        <taxon>Malassezia</taxon>
    </lineage>
</organism>
<dbReference type="SMART" id="SM00456">
    <property type="entry name" value="WW"/>
    <property type="match status" value="1"/>
</dbReference>
<keyword evidence="4" id="KW-1185">Reference proteome</keyword>
<reference evidence="3" key="1">
    <citation type="submission" date="2023-02" db="EMBL/GenBank/DDBJ databases">
        <title>Mating type loci evolution in Malassezia.</title>
        <authorList>
            <person name="Coelho M.A."/>
        </authorList>
    </citation>
    <scope>NUCLEOTIDE SEQUENCE</scope>
    <source>
        <strain evidence="3">CBS 14136</strain>
    </source>
</reference>
<dbReference type="AlphaFoldDB" id="A0AAF0F8P7"/>
<dbReference type="Pfam" id="PF00397">
    <property type="entry name" value="WW"/>
    <property type="match status" value="1"/>
</dbReference>
<name>A0AAF0F8P7_9BASI</name>
<feature type="region of interest" description="Disordered" evidence="1">
    <location>
        <begin position="49"/>
        <end position="110"/>
    </location>
</feature>
<protein>
    <recommendedName>
        <fullName evidence="2">WW domain-containing protein</fullName>
    </recommendedName>
</protein>